<dbReference type="Gene3D" id="3.10.360.10">
    <property type="entry name" value="Antimicrobial Peptide, Beta-defensin 2, Chain A"/>
    <property type="match status" value="1"/>
</dbReference>
<proteinExistence type="predicted"/>
<name>A0AAX6SGE9_HETGA</name>
<keyword evidence="5" id="KW-0044">Antibiotic</keyword>
<evidence type="ECO:0000256" key="7">
    <source>
        <dbReference type="SAM" id="SignalP"/>
    </source>
</evidence>
<protein>
    <submittedName>
        <fullName evidence="10">Beta-defensin 8-like</fullName>
    </submittedName>
</protein>
<keyword evidence="7" id="KW-0732">Signal</keyword>
<organism evidence="9 10">
    <name type="scientific">Heterocephalus glaber</name>
    <name type="common">Naked mole rat</name>
    <dbReference type="NCBI Taxonomy" id="10181"/>
    <lineage>
        <taxon>Eukaryota</taxon>
        <taxon>Metazoa</taxon>
        <taxon>Chordata</taxon>
        <taxon>Craniata</taxon>
        <taxon>Vertebrata</taxon>
        <taxon>Euteleostomi</taxon>
        <taxon>Mammalia</taxon>
        <taxon>Eutheria</taxon>
        <taxon>Euarchontoglires</taxon>
        <taxon>Glires</taxon>
        <taxon>Rodentia</taxon>
        <taxon>Hystricomorpha</taxon>
        <taxon>Bathyergidae</taxon>
        <taxon>Heterocephalus</taxon>
    </lineage>
</organism>
<evidence type="ECO:0000313" key="9">
    <source>
        <dbReference type="Proteomes" id="UP000694906"/>
    </source>
</evidence>
<dbReference type="Proteomes" id="UP000694906">
    <property type="component" value="Unplaced"/>
</dbReference>
<dbReference type="GeneID" id="110347581"/>
<evidence type="ECO:0000259" key="8">
    <source>
        <dbReference type="SMART" id="SM00048"/>
    </source>
</evidence>
<feature type="domain" description="Beta/alpha-defensin C-terminal" evidence="8">
    <location>
        <begin position="31"/>
        <end position="60"/>
    </location>
</feature>
<evidence type="ECO:0000256" key="6">
    <source>
        <dbReference type="ARBA" id="ARBA00023157"/>
    </source>
</evidence>
<sequence length="61" mass="6857">MRILHFLFSILLVFFLMLPGFSEAVNNPVSCYQNGGSCTFKCGQRQKLIGTCGFPFSKCCR</sequence>
<comment type="subcellular location">
    <subcellularLocation>
        <location evidence="1">Secreted</location>
    </subcellularLocation>
</comment>
<keyword evidence="3" id="KW-0929">Antimicrobial</keyword>
<dbReference type="SMART" id="SM00048">
    <property type="entry name" value="DEFSN"/>
    <property type="match status" value="1"/>
</dbReference>
<dbReference type="AlphaFoldDB" id="A0AAX6SGE9"/>
<dbReference type="GO" id="GO:0042056">
    <property type="term" value="F:chemoattractant activity"/>
    <property type="evidence" value="ECO:0007669"/>
    <property type="project" value="TreeGrafter"/>
</dbReference>
<evidence type="ECO:0000256" key="1">
    <source>
        <dbReference type="ARBA" id="ARBA00004613"/>
    </source>
</evidence>
<evidence type="ECO:0000256" key="2">
    <source>
        <dbReference type="ARBA" id="ARBA00022525"/>
    </source>
</evidence>
<dbReference type="RefSeq" id="XP_021108225.1">
    <property type="nucleotide sequence ID" value="XM_021252566.1"/>
</dbReference>
<feature type="chain" id="PRO_5043567952" evidence="7">
    <location>
        <begin position="25"/>
        <end position="61"/>
    </location>
</feature>
<dbReference type="InterPro" id="IPR006080">
    <property type="entry name" value="Beta/alpha-defensin_C"/>
</dbReference>
<dbReference type="GO" id="GO:0031731">
    <property type="term" value="F:CCR6 chemokine receptor binding"/>
    <property type="evidence" value="ECO:0007669"/>
    <property type="project" value="TreeGrafter"/>
</dbReference>
<dbReference type="PANTHER" id="PTHR20515:SF2">
    <property type="entry name" value="DEFENSIN BETA 4A"/>
    <property type="match status" value="1"/>
</dbReference>
<dbReference type="GO" id="GO:0005615">
    <property type="term" value="C:extracellular space"/>
    <property type="evidence" value="ECO:0007669"/>
    <property type="project" value="TreeGrafter"/>
</dbReference>
<gene>
    <name evidence="10" type="primary">LOC110347581</name>
</gene>
<dbReference type="FunFam" id="3.10.360.10:FF:000001">
    <property type="entry name" value="Beta-defensin 1"/>
    <property type="match status" value="1"/>
</dbReference>
<evidence type="ECO:0000256" key="5">
    <source>
        <dbReference type="ARBA" id="ARBA00023022"/>
    </source>
</evidence>
<dbReference type="GO" id="GO:0060326">
    <property type="term" value="P:cell chemotaxis"/>
    <property type="evidence" value="ECO:0007669"/>
    <property type="project" value="TreeGrafter"/>
</dbReference>
<reference evidence="10" key="1">
    <citation type="submission" date="2025-08" db="UniProtKB">
        <authorList>
            <consortium name="RefSeq"/>
        </authorList>
    </citation>
    <scope>IDENTIFICATION</scope>
</reference>
<dbReference type="InterPro" id="IPR001855">
    <property type="entry name" value="Defensin_beta-like"/>
</dbReference>
<keyword evidence="6" id="KW-1015">Disulfide bond</keyword>
<feature type="signal peptide" evidence="7">
    <location>
        <begin position="1"/>
        <end position="24"/>
    </location>
</feature>
<keyword evidence="2" id="KW-0964">Secreted</keyword>
<evidence type="ECO:0000313" key="10">
    <source>
        <dbReference type="RefSeq" id="XP_021108225.1"/>
    </source>
</evidence>
<dbReference type="PANTHER" id="PTHR20515">
    <property type="entry name" value="BETA-DEFENSIN"/>
    <property type="match status" value="1"/>
</dbReference>
<dbReference type="Pfam" id="PF00711">
    <property type="entry name" value="Defensin_beta"/>
    <property type="match status" value="1"/>
</dbReference>
<accession>A0AAX6SGE9</accession>
<evidence type="ECO:0000256" key="4">
    <source>
        <dbReference type="ARBA" id="ARBA00022940"/>
    </source>
</evidence>
<evidence type="ECO:0000256" key="3">
    <source>
        <dbReference type="ARBA" id="ARBA00022529"/>
    </source>
</evidence>
<dbReference type="SUPFAM" id="SSF57392">
    <property type="entry name" value="Defensin-like"/>
    <property type="match status" value="1"/>
</dbReference>
<keyword evidence="9" id="KW-1185">Reference proteome</keyword>
<dbReference type="GO" id="GO:0042742">
    <property type="term" value="P:defense response to bacterium"/>
    <property type="evidence" value="ECO:0007669"/>
    <property type="project" value="UniProtKB-KW"/>
</dbReference>
<keyword evidence="4" id="KW-0211">Defensin</keyword>